<organism evidence="1">
    <name type="scientific">marine sediment metagenome</name>
    <dbReference type="NCBI Taxonomy" id="412755"/>
    <lineage>
        <taxon>unclassified sequences</taxon>
        <taxon>metagenomes</taxon>
        <taxon>ecological metagenomes</taxon>
    </lineage>
</organism>
<reference evidence="1" key="1">
    <citation type="journal article" date="2015" name="Nature">
        <title>Complex archaea that bridge the gap between prokaryotes and eukaryotes.</title>
        <authorList>
            <person name="Spang A."/>
            <person name="Saw J.H."/>
            <person name="Jorgensen S.L."/>
            <person name="Zaremba-Niedzwiedzka K."/>
            <person name="Martijn J."/>
            <person name="Lind A.E."/>
            <person name="van Eijk R."/>
            <person name="Schleper C."/>
            <person name="Guy L."/>
            <person name="Ettema T.J."/>
        </authorList>
    </citation>
    <scope>NUCLEOTIDE SEQUENCE</scope>
</reference>
<protein>
    <submittedName>
        <fullName evidence="1">Uncharacterized protein</fullName>
    </submittedName>
</protein>
<feature type="non-terminal residue" evidence="1">
    <location>
        <position position="1"/>
    </location>
</feature>
<gene>
    <name evidence="1" type="ORF">LCGC14_0745500</name>
</gene>
<accession>A0A0F9QQM5</accession>
<evidence type="ECO:0000313" key="1">
    <source>
        <dbReference type="EMBL" id="KKN39267.1"/>
    </source>
</evidence>
<dbReference type="EMBL" id="LAZR01001774">
    <property type="protein sequence ID" value="KKN39267.1"/>
    <property type="molecule type" value="Genomic_DNA"/>
</dbReference>
<dbReference type="AlphaFoldDB" id="A0A0F9QQM5"/>
<sequence>PQNRLNVAVQALVANLEHCPPEDKANRMITPWTIAEFERLLVDGAAYEGVAAPPPEDLPGGP</sequence>
<comment type="caution">
    <text evidence="1">The sequence shown here is derived from an EMBL/GenBank/DDBJ whole genome shotgun (WGS) entry which is preliminary data.</text>
</comment>
<proteinExistence type="predicted"/>
<name>A0A0F9QQM5_9ZZZZ</name>